<dbReference type="CDD" id="cd00077">
    <property type="entry name" value="HDc"/>
    <property type="match status" value="1"/>
</dbReference>
<dbReference type="InterPro" id="IPR010043">
    <property type="entry name" value="UTase/UR"/>
</dbReference>
<keyword evidence="1" id="KW-0808">Transferase</keyword>
<evidence type="ECO:0000256" key="1">
    <source>
        <dbReference type="ARBA" id="ARBA00022679"/>
    </source>
</evidence>
<organism evidence="7">
    <name type="scientific">marine metagenome</name>
    <dbReference type="NCBI Taxonomy" id="408172"/>
    <lineage>
        <taxon>unclassified sequences</taxon>
        <taxon>metagenomes</taxon>
        <taxon>ecological metagenomes</taxon>
    </lineage>
</organism>
<name>A0A382TQ54_9ZZZZ</name>
<keyword evidence="5" id="KW-0511">Multifunctional enzyme</keyword>
<dbReference type="InterPro" id="IPR006674">
    <property type="entry name" value="HD_domain"/>
</dbReference>
<dbReference type="PANTHER" id="PTHR47320">
    <property type="entry name" value="BIFUNCTIONAL URIDYLYLTRANSFERASE/URIDYLYL-REMOVING ENZYME"/>
    <property type="match status" value="1"/>
</dbReference>
<protein>
    <recommendedName>
        <fullName evidence="6">HD domain-containing protein</fullName>
    </recommendedName>
</protein>
<keyword evidence="4" id="KW-0460">Magnesium</keyword>
<evidence type="ECO:0000259" key="6">
    <source>
        <dbReference type="PROSITE" id="PS51831"/>
    </source>
</evidence>
<dbReference type="Pfam" id="PF01966">
    <property type="entry name" value="HD"/>
    <property type="match status" value="1"/>
</dbReference>
<evidence type="ECO:0000313" key="7">
    <source>
        <dbReference type="EMBL" id="SVD24170.1"/>
    </source>
</evidence>
<dbReference type="AlphaFoldDB" id="A0A382TQ54"/>
<feature type="domain" description="HD" evidence="6">
    <location>
        <begin position="129"/>
        <end position="251"/>
    </location>
</feature>
<dbReference type="SMART" id="SM00471">
    <property type="entry name" value="HDc"/>
    <property type="match status" value="1"/>
</dbReference>
<evidence type="ECO:0000256" key="5">
    <source>
        <dbReference type="ARBA" id="ARBA00023268"/>
    </source>
</evidence>
<evidence type="ECO:0000256" key="2">
    <source>
        <dbReference type="ARBA" id="ARBA00022695"/>
    </source>
</evidence>
<keyword evidence="3" id="KW-0378">Hydrolase</keyword>
<sequence length="299" mass="34471">MHPGRKRTIIINRRFRTVDGMLEVCHPEVFTRQPFALIEAFLLLTQESGVRGFRGNTVRLIRANLKLIDGAFRKDIRCRSLFMEIMKSRSGQTRALRKMDAYGVLGAYLPAFGKIVGQMQHDLFHVYTVDAHLLFVVRNLRRMDIPEHDDELPECSVLMQALFKKHRLYLAALFHDVAKGRGGDHSTLGERDALRFCRSHDLSDYDAKFVAWLVKTHLLMSWVAQRQDISDPEIIGHFASQVGDQERLDNLYLLTVADMRGTSPKVWNDWKGKLLSDLYHETSRALRRGKGQPLQVEDK</sequence>
<feature type="non-terminal residue" evidence="7">
    <location>
        <position position="299"/>
    </location>
</feature>
<dbReference type="Gene3D" id="1.10.3090.10">
    <property type="entry name" value="cca-adding enzyme, domain 2"/>
    <property type="match status" value="1"/>
</dbReference>
<evidence type="ECO:0000256" key="3">
    <source>
        <dbReference type="ARBA" id="ARBA00022801"/>
    </source>
</evidence>
<dbReference type="GO" id="GO:0008773">
    <property type="term" value="F:[protein-PII] uridylyltransferase activity"/>
    <property type="evidence" value="ECO:0007669"/>
    <property type="project" value="InterPro"/>
</dbReference>
<proteinExistence type="inferred from homology"/>
<dbReference type="InterPro" id="IPR003607">
    <property type="entry name" value="HD/PDEase_dom"/>
</dbReference>
<accession>A0A382TQ54</accession>
<dbReference type="HAMAP" id="MF_00277">
    <property type="entry name" value="PII_uridylyl_transf"/>
    <property type="match status" value="1"/>
</dbReference>
<reference evidence="7" key="1">
    <citation type="submission" date="2018-05" db="EMBL/GenBank/DDBJ databases">
        <authorList>
            <person name="Lanie J.A."/>
            <person name="Ng W.-L."/>
            <person name="Kazmierczak K.M."/>
            <person name="Andrzejewski T.M."/>
            <person name="Davidsen T.M."/>
            <person name="Wayne K.J."/>
            <person name="Tettelin H."/>
            <person name="Glass J.I."/>
            <person name="Rusch D."/>
            <person name="Podicherti R."/>
            <person name="Tsui H.-C.T."/>
            <person name="Winkler M.E."/>
        </authorList>
    </citation>
    <scope>NUCLEOTIDE SEQUENCE</scope>
</reference>
<dbReference type="EMBL" id="UINC01138304">
    <property type="protein sequence ID" value="SVD24170.1"/>
    <property type="molecule type" value="Genomic_DNA"/>
</dbReference>
<dbReference type="GO" id="GO:0016787">
    <property type="term" value="F:hydrolase activity"/>
    <property type="evidence" value="ECO:0007669"/>
    <property type="project" value="UniProtKB-KW"/>
</dbReference>
<dbReference type="SUPFAM" id="SSF109604">
    <property type="entry name" value="HD-domain/PDEase-like"/>
    <property type="match status" value="1"/>
</dbReference>
<keyword evidence="2" id="KW-0548">Nucleotidyltransferase</keyword>
<dbReference type="PROSITE" id="PS51831">
    <property type="entry name" value="HD"/>
    <property type="match status" value="1"/>
</dbReference>
<gene>
    <name evidence="7" type="ORF">METZ01_LOCUS377024</name>
</gene>
<evidence type="ECO:0000256" key="4">
    <source>
        <dbReference type="ARBA" id="ARBA00022842"/>
    </source>
</evidence>
<dbReference type="PANTHER" id="PTHR47320:SF1">
    <property type="entry name" value="BIFUNCTIONAL URIDYLYLTRANSFERASE_URIDYLYL-REMOVING ENZYME"/>
    <property type="match status" value="1"/>
</dbReference>